<evidence type="ECO:0000256" key="3">
    <source>
        <dbReference type="RuleBase" id="RU000363"/>
    </source>
</evidence>
<dbReference type="PANTHER" id="PTHR43976:SF16">
    <property type="entry name" value="SHORT-CHAIN DEHYDROGENASE_REDUCTASE FAMILY PROTEIN"/>
    <property type="match status" value="1"/>
</dbReference>
<dbReference type="PANTHER" id="PTHR43976">
    <property type="entry name" value="SHORT CHAIN DEHYDROGENASE"/>
    <property type="match status" value="1"/>
</dbReference>
<dbReference type="PROSITE" id="PS00061">
    <property type="entry name" value="ADH_SHORT"/>
    <property type="match status" value="1"/>
</dbReference>
<evidence type="ECO:0000256" key="2">
    <source>
        <dbReference type="ARBA" id="ARBA00023002"/>
    </source>
</evidence>
<keyword evidence="2" id="KW-0560">Oxidoreductase</keyword>
<name>A0ABT1P2D4_9GAMM</name>
<gene>
    <name evidence="4" type="ORF">HXX02_12440</name>
</gene>
<keyword evidence="5" id="KW-1185">Reference proteome</keyword>
<comment type="similarity">
    <text evidence="1 3">Belongs to the short-chain dehydrogenases/reductases (SDR) family.</text>
</comment>
<evidence type="ECO:0000256" key="1">
    <source>
        <dbReference type="ARBA" id="ARBA00006484"/>
    </source>
</evidence>
<comment type="caution">
    <text evidence="4">The sequence shown here is derived from an EMBL/GenBank/DDBJ whole genome shotgun (WGS) entry which is preliminary data.</text>
</comment>
<protein>
    <submittedName>
        <fullName evidence="4">SDR family NAD(P)-dependent oxidoreductase</fullName>
    </submittedName>
</protein>
<accession>A0ABT1P2D4</accession>
<dbReference type="InterPro" id="IPR036291">
    <property type="entry name" value="NAD(P)-bd_dom_sf"/>
</dbReference>
<dbReference type="EMBL" id="JACASI010000033">
    <property type="protein sequence ID" value="MCQ3830256.1"/>
    <property type="molecule type" value="Genomic_DNA"/>
</dbReference>
<organism evidence="4 5">
    <name type="scientific">Microbulbifer elongatus</name>
    <dbReference type="NCBI Taxonomy" id="86173"/>
    <lineage>
        <taxon>Bacteria</taxon>
        <taxon>Pseudomonadati</taxon>
        <taxon>Pseudomonadota</taxon>
        <taxon>Gammaproteobacteria</taxon>
        <taxon>Cellvibrionales</taxon>
        <taxon>Microbulbiferaceae</taxon>
        <taxon>Microbulbifer</taxon>
    </lineage>
</organism>
<evidence type="ECO:0000313" key="5">
    <source>
        <dbReference type="Proteomes" id="UP001205566"/>
    </source>
</evidence>
<dbReference type="Pfam" id="PF00106">
    <property type="entry name" value="adh_short"/>
    <property type="match status" value="1"/>
</dbReference>
<dbReference type="InterPro" id="IPR020904">
    <property type="entry name" value="Sc_DH/Rdtase_CS"/>
</dbReference>
<dbReference type="InterPro" id="IPR002347">
    <property type="entry name" value="SDR_fam"/>
</dbReference>
<dbReference type="PRINTS" id="PR00080">
    <property type="entry name" value="SDRFAMILY"/>
</dbReference>
<dbReference type="SUPFAM" id="SSF51735">
    <property type="entry name" value="NAD(P)-binding Rossmann-fold domains"/>
    <property type="match status" value="1"/>
</dbReference>
<dbReference type="InterPro" id="IPR051911">
    <property type="entry name" value="SDR_oxidoreductase"/>
</dbReference>
<reference evidence="4" key="1">
    <citation type="thesis" date="2020" institute="Technische Universitat Dresden" country="Dresden, Germany">
        <title>The Agarolytic System of Microbulbifer elongatus PORT2, Isolated from Batu Karas, Pangandaran West Java Indonesia.</title>
        <authorList>
            <person name="Anggraeni S.R."/>
        </authorList>
    </citation>
    <scope>NUCLEOTIDE SEQUENCE</scope>
    <source>
        <strain evidence="4">PORT2</strain>
    </source>
</reference>
<dbReference type="PRINTS" id="PR00081">
    <property type="entry name" value="GDHRDH"/>
</dbReference>
<dbReference type="CDD" id="cd05374">
    <property type="entry name" value="17beta-HSD-like_SDR_c"/>
    <property type="match status" value="1"/>
</dbReference>
<evidence type="ECO:0000313" key="4">
    <source>
        <dbReference type="EMBL" id="MCQ3830256.1"/>
    </source>
</evidence>
<dbReference type="Proteomes" id="UP001205566">
    <property type="component" value="Unassembled WGS sequence"/>
</dbReference>
<proteinExistence type="inferred from homology"/>
<dbReference type="RefSeq" id="WP_255875219.1">
    <property type="nucleotide sequence ID" value="NZ_JACASI010000033.1"/>
</dbReference>
<dbReference type="Gene3D" id="3.40.50.720">
    <property type="entry name" value="NAD(P)-binding Rossmann-like Domain"/>
    <property type="match status" value="1"/>
</dbReference>
<sequence length="279" mass="29802">MAKTWVITGASRGIGKSIVKSALSVGDNVVATGRSVDGLINAFGEEHSQLTFANLDVNDQDAAIRAVEIATERYGGIDVLVNNAGYGQLGHFETIRAEDIERQFETNVMGLMKVTRAVLPIMRKQKSGHIINLSSIGGAVGFEGASVYCATKFAVEGFSESLALEVNAFGIKVTIVEPGFFRTDFLDASSVRYGTIDIGDYASATKTQQTQYDQYSHAQPGDPEKLSALIVGVGHANSVPLRLIAGSDALEMSRASLQSRAAEMDAWAEKSITTDFEPA</sequence>